<evidence type="ECO:0000259" key="2">
    <source>
        <dbReference type="Pfam" id="PF13638"/>
    </source>
</evidence>
<dbReference type="Pfam" id="PF13638">
    <property type="entry name" value="PIN_4"/>
    <property type="match status" value="1"/>
</dbReference>
<sequence>MKETYFKLNKSRNYNRSVSYAEQCLDHQRIDLKLQSLVEQSKPSSKQSKRPRVNTKAKLTPQPTMETTHSNDPQPVQTLLVIDTNFVLSHLSLLEELRALSPIYGHTIVVPWMVTLELDGLKKSRETRVAYQARLANDWMFQQLTRCKAEPNMEIMWQDKNQVYDTDAKPELSGDDAILDCGMYCANKLAFYTILLSNDKNLCAKAMIHEIRTISFEEGMSALSIAQIANEEGFEKERKENDIEIEVENENENMNYYISTEDVDMDCDDEIQTVGLPHSIEQPVLTINYNQPAYIVFPFNQTITRVPIPTISSSLSLTAQFPSIYDFILNCVRCSIEYHLSQAYDAEDLGYIIQDILTQRQSKQLLVAPTFHLMAQILDRFQVSVFGDLLGRRRESLTLVKKDHQLTPPPDRMKSDVGRIVTKTYMNGFMALWGSVAVSLAEGAVENSGGELQKLHTVIADVAHLKEQ</sequence>
<dbReference type="InterPro" id="IPR052626">
    <property type="entry name" value="SWT1_Regulator"/>
</dbReference>
<dbReference type="PANTHER" id="PTHR16161">
    <property type="entry name" value="TRANSCRIPTIONAL PROTEIN SWT1"/>
    <property type="match status" value="1"/>
</dbReference>
<dbReference type="STRING" id="857566.A0A1E3PCP6"/>
<keyword evidence="4" id="KW-1185">Reference proteome</keyword>
<organism evidence="3 4">
    <name type="scientific">Nadsonia fulvescens var. elongata DSM 6958</name>
    <dbReference type="NCBI Taxonomy" id="857566"/>
    <lineage>
        <taxon>Eukaryota</taxon>
        <taxon>Fungi</taxon>
        <taxon>Dikarya</taxon>
        <taxon>Ascomycota</taxon>
        <taxon>Saccharomycotina</taxon>
        <taxon>Dipodascomycetes</taxon>
        <taxon>Dipodascales</taxon>
        <taxon>Dipodascales incertae sedis</taxon>
        <taxon>Nadsonia</taxon>
    </lineage>
</organism>
<evidence type="ECO:0000256" key="1">
    <source>
        <dbReference type="SAM" id="MobiDB-lite"/>
    </source>
</evidence>
<dbReference type="Proteomes" id="UP000095009">
    <property type="component" value="Unassembled WGS sequence"/>
</dbReference>
<name>A0A1E3PCP6_9ASCO</name>
<feature type="region of interest" description="Disordered" evidence="1">
    <location>
        <begin position="38"/>
        <end position="72"/>
    </location>
</feature>
<feature type="compositionally biased region" description="Polar residues" evidence="1">
    <location>
        <begin position="61"/>
        <end position="72"/>
    </location>
</feature>
<evidence type="ECO:0000313" key="4">
    <source>
        <dbReference type="Proteomes" id="UP000095009"/>
    </source>
</evidence>
<dbReference type="GO" id="GO:0005634">
    <property type="term" value="C:nucleus"/>
    <property type="evidence" value="ECO:0007669"/>
    <property type="project" value="TreeGrafter"/>
</dbReference>
<gene>
    <name evidence="3" type="ORF">NADFUDRAFT_53790</name>
</gene>
<protein>
    <recommendedName>
        <fullName evidence="2">PIN domain-containing protein</fullName>
    </recommendedName>
</protein>
<dbReference type="OrthoDB" id="2017974at2759"/>
<dbReference type="SUPFAM" id="SSF88723">
    <property type="entry name" value="PIN domain-like"/>
    <property type="match status" value="1"/>
</dbReference>
<dbReference type="PANTHER" id="PTHR16161:SF0">
    <property type="entry name" value="TRANSCRIPTIONAL PROTEIN SWT1"/>
    <property type="match status" value="1"/>
</dbReference>
<feature type="domain" description="PIN" evidence="2">
    <location>
        <begin position="80"/>
        <end position="216"/>
    </location>
</feature>
<reference evidence="3 4" key="1">
    <citation type="journal article" date="2016" name="Proc. Natl. Acad. Sci. U.S.A.">
        <title>Comparative genomics of biotechnologically important yeasts.</title>
        <authorList>
            <person name="Riley R."/>
            <person name="Haridas S."/>
            <person name="Wolfe K.H."/>
            <person name="Lopes M.R."/>
            <person name="Hittinger C.T."/>
            <person name="Goeker M."/>
            <person name="Salamov A.A."/>
            <person name="Wisecaver J.H."/>
            <person name="Long T.M."/>
            <person name="Calvey C.H."/>
            <person name="Aerts A.L."/>
            <person name="Barry K.W."/>
            <person name="Choi C."/>
            <person name="Clum A."/>
            <person name="Coughlan A.Y."/>
            <person name="Deshpande S."/>
            <person name="Douglass A.P."/>
            <person name="Hanson S.J."/>
            <person name="Klenk H.-P."/>
            <person name="LaButti K.M."/>
            <person name="Lapidus A."/>
            <person name="Lindquist E.A."/>
            <person name="Lipzen A.M."/>
            <person name="Meier-Kolthoff J.P."/>
            <person name="Ohm R.A."/>
            <person name="Otillar R.P."/>
            <person name="Pangilinan J.L."/>
            <person name="Peng Y."/>
            <person name="Rokas A."/>
            <person name="Rosa C.A."/>
            <person name="Scheuner C."/>
            <person name="Sibirny A.A."/>
            <person name="Slot J.C."/>
            <person name="Stielow J.B."/>
            <person name="Sun H."/>
            <person name="Kurtzman C.P."/>
            <person name="Blackwell M."/>
            <person name="Grigoriev I.V."/>
            <person name="Jeffries T.W."/>
        </authorList>
    </citation>
    <scope>NUCLEOTIDE SEQUENCE [LARGE SCALE GENOMIC DNA]</scope>
    <source>
        <strain evidence="3 4">DSM 6958</strain>
    </source>
</reference>
<accession>A0A1E3PCP6</accession>
<evidence type="ECO:0000313" key="3">
    <source>
        <dbReference type="EMBL" id="ODQ63141.1"/>
    </source>
</evidence>
<dbReference type="AlphaFoldDB" id="A0A1E3PCP6"/>
<dbReference type="GO" id="GO:0004540">
    <property type="term" value="F:RNA nuclease activity"/>
    <property type="evidence" value="ECO:0007669"/>
    <property type="project" value="UniProtKB-ARBA"/>
</dbReference>
<dbReference type="EMBL" id="KV454416">
    <property type="protein sequence ID" value="ODQ63141.1"/>
    <property type="molecule type" value="Genomic_DNA"/>
</dbReference>
<dbReference type="Gene3D" id="3.40.50.1010">
    <property type="entry name" value="5'-nuclease"/>
    <property type="match status" value="1"/>
</dbReference>
<dbReference type="InterPro" id="IPR029060">
    <property type="entry name" value="PIN-like_dom_sf"/>
</dbReference>
<proteinExistence type="predicted"/>
<dbReference type="CDD" id="cd18727">
    <property type="entry name" value="PIN_Swt1-like"/>
    <property type="match status" value="1"/>
</dbReference>
<dbReference type="InterPro" id="IPR002716">
    <property type="entry name" value="PIN_dom"/>
</dbReference>